<accession>A0A6G4X584</accession>
<name>A0A6G4X584_9ACTN</name>
<dbReference type="Proteomes" id="UP000477722">
    <property type="component" value="Unassembled WGS sequence"/>
</dbReference>
<dbReference type="EMBL" id="JAAKZZ010000389">
    <property type="protein sequence ID" value="NGO72030.1"/>
    <property type="molecule type" value="Genomic_DNA"/>
</dbReference>
<evidence type="ECO:0000313" key="4">
    <source>
        <dbReference type="Proteomes" id="UP000477722"/>
    </source>
</evidence>
<dbReference type="AlphaFoldDB" id="A0A6G4X584"/>
<feature type="domain" description="DUF397" evidence="2">
    <location>
        <begin position="6"/>
        <end position="58"/>
    </location>
</feature>
<sequence>MHTPIRWQKSSSSGGDDGNDCVEVAAIPASLLLRESDDPDVVLTPQARAVADLLAHLKRSGQ</sequence>
<evidence type="ECO:0000313" key="3">
    <source>
        <dbReference type="EMBL" id="NGO72030.1"/>
    </source>
</evidence>
<dbReference type="Pfam" id="PF04149">
    <property type="entry name" value="DUF397"/>
    <property type="match status" value="1"/>
</dbReference>
<organism evidence="3 4">
    <name type="scientific">Streptomyces boncukensis</name>
    <dbReference type="NCBI Taxonomy" id="2711219"/>
    <lineage>
        <taxon>Bacteria</taxon>
        <taxon>Bacillati</taxon>
        <taxon>Actinomycetota</taxon>
        <taxon>Actinomycetes</taxon>
        <taxon>Kitasatosporales</taxon>
        <taxon>Streptomycetaceae</taxon>
        <taxon>Streptomyces</taxon>
    </lineage>
</organism>
<reference evidence="3 4" key="1">
    <citation type="submission" date="2020-02" db="EMBL/GenBank/DDBJ databases">
        <title>Whole-genome analyses of novel actinobacteria.</title>
        <authorList>
            <person name="Sahin N."/>
            <person name="Tatar D."/>
        </authorList>
    </citation>
    <scope>NUCLEOTIDE SEQUENCE [LARGE SCALE GENOMIC DNA]</scope>
    <source>
        <strain evidence="3 4">SB3404</strain>
    </source>
</reference>
<feature type="region of interest" description="Disordered" evidence="1">
    <location>
        <begin position="1"/>
        <end position="20"/>
    </location>
</feature>
<comment type="caution">
    <text evidence="3">The sequence shown here is derived from an EMBL/GenBank/DDBJ whole genome shotgun (WGS) entry which is preliminary data.</text>
</comment>
<keyword evidence="4" id="KW-1185">Reference proteome</keyword>
<evidence type="ECO:0000259" key="2">
    <source>
        <dbReference type="Pfam" id="PF04149"/>
    </source>
</evidence>
<gene>
    <name evidence="3" type="ORF">G5C65_27520</name>
</gene>
<dbReference type="InterPro" id="IPR007278">
    <property type="entry name" value="DUF397"/>
</dbReference>
<evidence type="ECO:0000256" key="1">
    <source>
        <dbReference type="SAM" id="MobiDB-lite"/>
    </source>
</evidence>
<dbReference type="RefSeq" id="WP_165301719.1">
    <property type="nucleotide sequence ID" value="NZ_JAAKZZ010000389.1"/>
</dbReference>
<proteinExistence type="predicted"/>
<protein>
    <submittedName>
        <fullName evidence="3">DUF397 domain-containing protein</fullName>
    </submittedName>
</protein>